<dbReference type="EMBL" id="JARBHB010000003">
    <property type="protein sequence ID" value="KAJ8890256.1"/>
    <property type="molecule type" value="Genomic_DNA"/>
</dbReference>
<keyword evidence="2" id="KW-1185">Reference proteome</keyword>
<protein>
    <submittedName>
        <fullName evidence="1">Uncharacterized protein</fullName>
    </submittedName>
</protein>
<proteinExistence type="predicted"/>
<name>A0ABQ9I1L0_9NEOP</name>
<comment type="caution">
    <text evidence="1">The sequence shown here is derived from an EMBL/GenBank/DDBJ whole genome shotgun (WGS) entry which is preliminary data.</text>
</comment>
<organism evidence="1 2">
    <name type="scientific">Dryococelus australis</name>
    <dbReference type="NCBI Taxonomy" id="614101"/>
    <lineage>
        <taxon>Eukaryota</taxon>
        <taxon>Metazoa</taxon>
        <taxon>Ecdysozoa</taxon>
        <taxon>Arthropoda</taxon>
        <taxon>Hexapoda</taxon>
        <taxon>Insecta</taxon>
        <taxon>Pterygota</taxon>
        <taxon>Neoptera</taxon>
        <taxon>Polyneoptera</taxon>
        <taxon>Phasmatodea</taxon>
        <taxon>Verophasmatodea</taxon>
        <taxon>Anareolatae</taxon>
        <taxon>Phasmatidae</taxon>
        <taxon>Eurycanthinae</taxon>
        <taxon>Dryococelus</taxon>
    </lineage>
</organism>
<dbReference type="Proteomes" id="UP001159363">
    <property type="component" value="Chromosome 3"/>
</dbReference>
<evidence type="ECO:0000313" key="1">
    <source>
        <dbReference type="EMBL" id="KAJ8890256.1"/>
    </source>
</evidence>
<gene>
    <name evidence="1" type="ORF">PR048_009764</name>
</gene>
<sequence>MFMKIGYGLKCNFLVQLRASGINPTLSADATVEQKRKKSTTKAKILLNVVREDAIDLAVTFSLEDKTF</sequence>
<accession>A0ABQ9I1L0</accession>
<reference evidence="1 2" key="1">
    <citation type="submission" date="2023-02" db="EMBL/GenBank/DDBJ databases">
        <title>LHISI_Scaffold_Assembly.</title>
        <authorList>
            <person name="Stuart O.P."/>
            <person name="Cleave R."/>
            <person name="Magrath M.J.L."/>
            <person name="Mikheyev A.S."/>
        </authorList>
    </citation>
    <scope>NUCLEOTIDE SEQUENCE [LARGE SCALE GENOMIC DNA]</scope>
    <source>
        <strain evidence="1">Daus_M_001</strain>
        <tissue evidence="1">Leg muscle</tissue>
    </source>
</reference>
<evidence type="ECO:0000313" key="2">
    <source>
        <dbReference type="Proteomes" id="UP001159363"/>
    </source>
</evidence>